<dbReference type="SUPFAM" id="SSF52540">
    <property type="entry name" value="P-loop containing nucleoside triphosphate hydrolases"/>
    <property type="match status" value="1"/>
</dbReference>
<dbReference type="GO" id="GO:0098796">
    <property type="term" value="C:membrane protein complex"/>
    <property type="evidence" value="ECO:0007669"/>
    <property type="project" value="UniProtKB-ARBA"/>
</dbReference>
<dbReference type="InterPro" id="IPR017911">
    <property type="entry name" value="MacB-like_ATP-bd"/>
</dbReference>
<dbReference type="CDD" id="cd03255">
    <property type="entry name" value="ABC_MJ0796_LolCDE_FtsE"/>
    <property type="match status" value="1"/>
</dbReference>
<dbReference type="InterPro" id="IPR015854">
    <property type="entry name" value="ABC_transpr_LolD-like"/>
</dbReference>
<keyword evidence="7" id="KW-1185">Reference proteome</keyword>
<evidence type="ECO:0000256" key="3">
    <source>
        <dbReference type="ARBA" id="ARBA00022741"/>
    </source>
</evidence>
<evidence type="ECO:0000313" key="6">
    <source>
        <dbReference type="EMBL" id="GIN62458.1"/>
    </source>
</evidence>
<dbReference type="Proteomes" id="UP000682111">
    <property type="component" value="Unassembled WGS sequence"/>
</dbReference>
<dbReference type="InterPro" id="IPR027417">
    <property type="entry name" value="P-loop_NTPase"/>
</dbReference>
<dbReference type="FunFam" id="3.40.50.300:FF:000032">
    <property type="entry name" value="Export ABC transporter ATP-binding protein"/>
    <property type="match status" value="1"/>
</dbReference>
<comment type="similarity">
    <text evidence="1">Belongs to the ABC transporter superfamily.</text>
</comment>
<dbReference type="Pfam" id="PF00005">
    <property type="entry name" value="ABC_tran"/>
    <property type="match status" value="1"/>
</dbReference>
<gene>
    <name evidence="6" type="ORF">J27TS8_24510</name>
</gene>
<dbReference type="InterPro" id="IPR003439">
    <property type="entry name" value="ABC_transporter-like_ATP-bd"/>
</dbReference>
<dbReference type="PROSITE" id="PS00211">
    <property type="entry name" value="ABC_TRANSPORTER_1"/>
    <property type="match status" value="1"/>
</dbReference>
<protein>
    <submittedName>
        <fullName evidence="6">Peptide ABC transporter ATP-binding protein</fullName>
    </submittedName>
</protein>
<dbReference type="GO" id="GO:0022857">
    <property type="term" value="F:transmembrane transporter activity"/>
    <property type="evidence" value="ECO:0007669"/>
    <property type="project" value="UniProtKB-ARBA"/>
</dbReference>
<dbReference type="SMART" id="SM00382">
    <property type="entry name" value="AAA"/>
    <property type="match status" value="1"/>
</dbReference>
<evidence type="ECO:0000259" key="5">
    <source>
        <dbReference type="PROSITE" id="PS50893"/>
    </source>
</evidence>
<dbReference type="Gene3D" id="3.40.50.300">
    <property type="entry name" value="P-loop containing nucleotide triphosphate hydrolases"/>
    <property type="match status" value="1"/>
</dbReference>
<evidence type="ECO:0000313" key="7">
    <source>
        <dbReference type="Proteomes" id="UP000682111"/>
    </source>
</evidence>
<comment type="caution">
    <text evidence="6">The sequence shown here is derived from an EMBL/GenBank/DDBJ whole genome shotgun (WGS) entry which is preliminary data.</text>
</comment>
<dbReference type="InterPro" id="IPR017871">
    <property type="entry name" value="ABC_transporter-like_CS"/>
</dbReference>
<dbReference type="EMBL" id="BORC01000003">
    <property type="protein sequence ID" value="GIN62458.1"/>
    <property type="molecule type" value="Genomic_DNA"/>
</dbReference>
<proteinExistence type="inferred from homology"/>
<name>A0A919WI48_9BACI</name>
<dbReference type="PANTHER" id="PTHR24220">
    <property type="entry name" value="IMPORT ATP-BINDING PROTEIN"/>
    <property type="match status" value="1"/>
</dbReference>
<dbReference type="InterPro" id="IPR003593">
    <property type="entry name" value="AAA+_ATPase"/>
</dbReference>
<keyword evidence="2" id="KW-0813">Transport</keyword>
<dbReference type="PANTHER" id="PTHR24220:SF692">
    <property type="entry name" value="ABC TRANSPORTER DOMAIN-CONTAINING PROTEIN"/>
    <property type="match status" value="1"/>
</dbReference>
<accession>A0A919WI48</accession>
<reference evidence="6" key="1">
    <citation type="submission" date="2021-03" db="EMBL/GenBank/DDBJ databases">
        <title>Antimicrobial resistance genes in bacteria isolated from Japanese honey, and their potential for conferring macrolide and lincosamide resistance in the American foulbrood pathogen Paenibacillus larvae.</title>
        <authorList>
            <person name="Okamoto M."/>
            <person name="Kumagai M."/>
            <person name="Kanamori H."/>
            <person name="Takamatsu D."/>
        </authorList>
    </citation>
    <scope>NUCLEOTIDE SEQUENCE</scope>
    <source>
        <strain evidence="6">J27TS8</strain>
    </source>
</reference>
<keyword evidence="4 6" id="KW-0067">ATP-binding</keyword>
<keyword evidence="3" id="KW-0547">Nucleotide-binding</keyword>
<dbReference type="PROSITE" id="PS50893">
    <property type="entry name" value="ABC_TRANSPORTER_2"/>
    <property type="match status" value="1"/>
</dbReference>
<dbReference type="GO" id="GO:0005886">
    <property type="term" value="C:plasma membrane"/>
    <property type="evidence" value="ECO:0007669"/>
    <property type="project" value="TreeGrafter"/>
</dbReference>
<evidence type="ECO:0000256" key="2">
    <source>
        <dbReference type="ARBA" id="ARBA00022448"/>
    </source>
</evidence>
<sequence>MMVQLAQVVQEEVDSNMTKPIIEINHLSKSYELGGETVHALQEVSLQINEGDFLSIIGPSGSGKSTFMNMLGCLDKPDTGEYLLDGKNVTTMKDHELAVIRNVKIGFIFQNFNLLNKYTALENVELPLVYRGISVKERRDTAIECLEMVGLGDRQYHLPTQLSGGQQQRVAIARALAGNPSVLLADEPTGALDSKTGKEVLKLLKELNEKGHIIILITHDLEVARKAKRVVRIQDGQLFENGGDWLEPAGIRQNGH</sequence>
<evidence type="ECO:0000256" key="1">
    <source>
        <dbReference type="ARBA" id="ARBA00005417"/>
    </source>
</evidence>
<evidence type="ECO:0000256" key="4">
    <source>
        <dbReference type="ARBA" id="ARBA00022840"/>
    </source>
</evidence>
<dbReference type="GO" id="GO:0005524">
    <property type="term" value="F:ATP binding"/>
    <property type="evidence" value="ECO:0007669"/>
    <property type="project" value="UniProtKB-KW"/>
</dbReference>
<feature type="domain" description="ABC transporter" evidence="5">
    <location>
        <begin position="22"/>
        <end position="254"/>
    </location>
</feature>
<dbReference type="AlphaFoldDB" id="A0A919WI48"/>
<organism evidence="6 7">
    <name type="scientific">Robertmurraya siralis</name>
    <dbReference type="NCBI Taxonomy" id="77777"/>
    <lineage>
        <taxon>Bacteria</taxon>
        <taxon>Bacillati</taxon>
        <taxon>Bacillota</taxon>
        <taxon>Bacilli</taxon>
        <taxon>Bacillales</taxon>
        <taxon>Bacillaceae</taxon>
        <taxon>Robertmurraya</taxon>
    </lineage>
</organism>
<dbReference type="GO" id="GO:0016887">
    <property type="term" value="F:ATP hydrolysis activity"/>
    <property type="evidence" value="ECO:0007669"/>
    <property type="project" value="InterPro"/>
</dbReference>